<keyword evidence="3" id="KW-1185">Reference proteome</keyword>
<accession>A0ABW8N4U0</accession>
<feature type="region of interest" description="Disordered" evidence="1">
    <location>
        <begin position="170"/>
        <end position="213"/>
    </location>
</feature>
<evidence type="ECO:0000256" key="1">
    <source>
        <dbReference type="SAM" id="MobiDB-lite"/>
    </source>
</evidence>
<dbReference type="EMBL" id="JBIYEW010000003">
    <property type="protein sequence ID" value="MFK4638181.1"/>
    <property type="molecule type" value="Genomic_DNA"/>
</dbReference>
<proteinExistence type="predicted"/>
<dbReference type="Proteomes" id="UP001620520">
    <property type="component" value="Unassembled WGS sequence"/>
</dbReference>
<evidence type="ECO:0000313" key="2">
    <source>
        <dbReference type="EMBL" id="MFK4638181.1"/>
    </source>
</evidence>
<evidence type="ECO:0000313" key="3">
    <source>
        <dbReference type="Proteomes" id="UP001620520"/>
    </source>
</evidence>
<feature type="compositionally biased region" description="Gly residues" evidence="1">
    <location>
        <begin position="178"/>
        <end position="187"/>
    </location>
</feature>
<comment type="caution">
    <text evidence="2">The sequence shown here is derived from an EMBL/GenBank/DDBJ whole genome shotgun (WGS) entry which is preliminary data.</text>
</comment>
<reference evidence="2 3" key="1">
    <citation type="submission" date="2024-10" db="EMBL/GenBank/DDBJ databases">
        <title>Novel secondary metabolite-producing bacteria for plant disease control.</title>
        <authorList>
            <person name="Chevrette M."/>
        </authorList>
    </citation>
    <scope>NUCLEOTIDE SEQUENCE [LARGE SCALE GENOMIC DNA]</scope>
    <source>
        <strain evidence="2 3">J30 TE3557</strain>
    </source>
</reference>
<name>A0ABW8N4U0_9MICC</name>
<protein>
    <submittedName>
        <fullName evidence="2">Uncharacterized protein</fullName>
    </submittedName>
</protein>
<sequence>MGRGRTRVGDPLQCLRPADAELPRSGGCWLIGPGWLGLVVSPVRGIGCDGVTGRRCGEGAGFQRRGAIGAGGLGAGAASRRALLCLGRRSFRKVLRGAVRVVGGSGRRKRRGAALTECVPCDPLTTCIPKMPAMTAATSSRSGARRRKAASVRWDRRLFTVPVLLPLRSGHQQHTPGGYLGRVGSSGGRSDPQTLRTWKSLESGKGSRDPLRRSAWSPRIGEWAF</sequence>
<organism evidence="2 3">
    <name type="scientific">Paenarthrobacter histidinolovorans</name>
    <dbReference type="NCBI Taxonomy" id="43664"/>
    <lineage>
        <taxon>Bacteria</taxon>
        <taxon>Bacillati</taxon>
        <taxon>Actinomycetota</taxon>
        <taxon>Actinomycetes</taxon>
        <taxon>Micrococcales</taxon>
        <taxon>Micrococcaceae</taxon>
        <taxon>Paenarthrobacter</taxon>
    </lineage>
</organism>
<gene>
    <name evidence="2" type="ORF">ABIA52_001070</name>
</gene>